<protein>
    <submittedName>
        <fullName evidence="1">Uncharacterized protein</fullName>
    </submittedName>
</protein>
<name>A0A7S1IVP1_9EUGL</name>
<organism evidence="1">
    <name type="scientific">Eutreptiella gymnastica</name>
    <dbReference type="NCBI Taxonomy" id="73025"/>
    <lineage>
        <taxon>Eukaryota</taxon>
        <taxon>Discoba</taxon>
        <taxon>Euglenozoa</taxon>
        <taxon>Euglenida</taxon>
        <taxon>Spirocuta</taxon>
        <taxon>Euglenophyceae</taxon>
        <taxon>Eutreptiales</taxon>
        <taxon>Eutreptiaceae</taxon>
        <taxon>Eutreptiella</taxon>
    </lineage>
</organism>
<dbReference type="AlphaFoldDB" id="A0A7S1IVP1"/>
<accession>A0A7S1IVP1</accession>
<evidence type="ECO:0000313" key="1">
    <source>
        <dbReference type="EMBL" id="CAD9023941.1"/>
    </source>
</evidence>
<sequence>MLSTFFGAHVMAFRQGTGWGCICRPICNQKEFKQAWDKLAPTLGPVVYHIGPPLYVALHWLLHQWAAYIKSRPVILQALVDSQPLSFIVQGDRYPIAGTSLIVITISLTYFALHTCTTNMHLPTLSHYHAMVMF</sequence>
<dbReference type="EMBL" id="HBGA01093921">
    <property type="protein sequence ID" value="CAD9023941.1"/>
    <property type="molecule type" value="Transcribed_RNA"/>
</dbReference>
<proteinExistence type="predicted"/>
<reference evidence="1" key="1">
    <citation type="submission" date="2021-01" db="EMBL/GenBank/DDBJ databases">
        <authorList>
            <person name="Corre E."/>
            <person name="Pelletier E."/>
            <person name="Niang G."/>
            <person name="Scheremetjew M."/>
            <person name="Finn R."/>
            <person name="Kale V."/>
            <person name="Holt S."/>
            <person name="Cochrane G."/>
            <person name="Meng A."/>
            <person name="Brown T."/>
            <person name="Cohen L."/>
        </authorList>
    </citation>
    <scope>NUCLEOTIDE SEQUENCE</scope>
    <source>
        <strain evidence="1">NIES-381</strain>
    </source>
</reference>
<gene>
    <name evidence="1" type="ORF">EGYM00392_LOCUS35066</name>
</gene>